<reference evidence="1" key="1">
    <citation type="submission" date="2020-02" db="EMBL/GenBank/DDBJ databases">
        <authorList>
            <person name="Meier V. D."/>
        </authorList>
    </citation>
    <scope>NUCLEOTIDE SEQUENCE</scope>
    <source>
        <strain evidence="1">AVDCRST_MAG53</strain>
    </source>
</reference>
<protein>
    <submittedName>
        <fullName evidence="1">Uncharacterized protein</fullName>
    </submittedName>
</protein>
<organism evidence="1">
    <name type="scientific">uncultured Solirubrobacteraceae bacterium</name>
    <dbReference type="NCBI Taxonomy" id="1162706"/>
    <lineage>
        <taxon>Bacteria</taxon>
        <taxon>Bacillati</taxon>
        <taxon>Actinomycetota</taxon>
        <taxon>Thermoleophilia</taxon>
        <taxon>Solirubrobacterales</taxon>
        <taxon>Solirubrobacteraceae</taxon>
        <taxon>environmental samples</taxon>
    </lineage>
</organism>
<proteinExistence type="predicted"/>
<dbReference type="AlphaFoldDB" id="A0A6J4RYD7"/>
<evidence type="ECO:0000313" key="1">
    <source>
        <dbReference type="EMBL" id="CAA9480465.1"/>
    </source>
</evidence>
<name>A0A6J4RYD7_9ACTN</name>
<dbReference type="EMBL" id="CADCVR010000022">
    <property type="protein sequence ID" value="CAA9480465.1"/>
    <property type="molecule type" value="Genomic_DNA"/>
</dbReference>
<sequence length="200" mass="21101">MTVVHWDDRPGDDLAAAVGAGWACLRRITIDARDPLHLDAEDRETIVWTLDRDAVIVRRPADLERSVRAQATLDVLVFAAGRAGGPWLGAPPSRGVVQPSEVEGERVVDGLTSIVRRDVGGAAGAVAAGVELVDIAPARRGFPSPDREEVSVVLQGSGRVVAGGAEPWVVRGSVVGRAERFVAGPQGLRVLSFRELAPPA</sequence>
<gene>
    <name evidence="1" type="ORF">AVDCRST_MAG53-556</name>
</gene>
<accession>A0A6J4RYD7</accession>